<evidence type="ECO:0000256" key="1">
    <source>
        <dbReference type="SAM" id="MobiDB-lite"/>
    </source>
</evidence>
<evidence type="ECO:0000313" key="2">
    <source>
        <dbReference type="EMBL" id="QLG74539.1"/>
    </source>
</evidence>
<dbReference type="AlphaFoldDB" id="A0A7H9B966"/>
<protein>
    <submittedName>
        <fullName evidence="2">Uncharacterized protein</fullName>
    </submittedName>
</protein>
<name>A0A7H9B966_ZYGMR</name>
<dbReference type="EMBL" id="CP058610">
    <property type="protein sequence ID" value="QLG74539.1"/>
    <property type="molecule type" value="Genomic_DNA"/>
</dbReference>
<feature type="compositionally biased region" description="Acidic residues" evidence="1">
    <location>
        <begin position="33"/>
        <end position="48"/>
    </location>
</feature>
<dbReference type="GeneID" id="59238322"/>
<feature type="region of interest" description="Disordered" evidence="1">
    <location>
        <begin position="26"/>
        <end position="48"/>
    </location>
</feature>
<dbReference type="PANTHER" id="PTHR28230:SF1">
    <property type="entry name" value="MITOCHONDRIAL IMPORT PROTEIN 2"/>
    <property type="match status" value="1"/>
</dbReference>
<dbReference type="PANTHER" id="PTHR28230">
    <property type="entry name" value="CHROMOSOME 1, WHOLE GENOME SHOTGUN SEQUENCE"/>
    <property type="match status" value="1"/>
</dbReference>
<organism evidence="2 3">
    <name type="scientific">Zygotorulaspora mrakii</name>
    <name type="common">Zygosaccharomyces mrakii</name>
    <dbReference type="NCBI Taxonomy" id="42260"/>
    <lineage>
        <taxon>Eukaryota</taxon>
        <taxon>Fungi</taxon>
        <taxon>Dikarya</taxon>
        <taxon>Ascomycota</taxon>
        <taxon>Saccharomycotina</taxon>
        <taxon>Saccharomycetes</taxon>
        <taxon>Saccharomycetales</taxon>
        <taxon>Saccharomycetaceae</taxon>
        <taxon>Zygotorulaspora</taxon>
    </lineage>
</organism>
<dbReference type="RefSeq" id="XP_037146264.1">
    <property type="nucleotide sequence ID" value="XM_037290369.1"/>
</dbReference>
<gene>
    <name evidence="2" type="ORF">HG535_0G04220</name>
</gene>
<dbReference type="InterPro" id="IPR037652">
    <property type="entry name" value="Mim2"/>
</dbReference>
<dbReference type="GO" id="GO:0070096">
    <property type="term" value="P:mitochondrial outer membrane translocase complex assembly"/>
    <property type="evidence" value="ECO:0007669"/>
    <property type="project" value="InterPro"/>
</dbReference>
<dbReference type="GO" id="GO:0045040">
    <property type="term" value="P:protein insertion into mitochondrial outer membrane"/>
    <property type="evidence" value="ECO:0007669"/>
    <property type="project" value="InterPro"/>
</dbReference>
<dbReference type="Proteomes" id="UP000509704">
    <property type="component" value="Chromosome 7"/>
</dbReference>
<accession>A0A7H9B966</accession>
<dbReference type="GO" id="GO:0005741">
    <property type="term" value="C:mitochondrial outer membrane"/>
    <property type="evidence" value="ECO:0007669"/>
    <property type="project" value="TreeGrafter"/>
</dbReference>
<dbReference type="OrthoDB" id="5555533at2759"/>
<proteinExistence type="predicted"/>
<reference evidence="2 3" key="1">
    <citation type="submission" date="2020-07" db="EMBL/GenBank/DDBJ databases">
        <title>The yeast mating-type switching endonuclease HO is a domesticated member of an unorthodox homing genetic element family.</title>
        <authorList>
            <person name="Coughlan A.Y."/>
            <person name="Lombardi L."/>
            <person name="Braun-Galleani S."/>
            <person name="Martos A.R."/>
            <person name="Galeote V."/>
            <person name="Bigey F."/>
            <person name="Dequin S."/>
            <person name="Byrne K.P."/>
            <person name="Wolfe K.H."/>
        </authorList>
    </citation>
    <scope>NUCLEOTIDE SEQUENCE [LARGE SCALE GENOMIC DNA]</scope>
    <source>
        <strain evidence="2 3">NRRL Y-6702</strain>
    </source>
</reference>
<keyword evidence="3" id="KW-1185">Reference proteome</keyword>
<dbReference type="KEGG" id="zmk:HG535_0G04220"/>
<dbReference type="Pfam" id="PF19117">
    <property type="entry name" value="Mim2"/>
    <property type="match status" value="1"/>
</dbReference>
<evidence type="ECO:0000313" key="3">
    <source>
        <dbReference type="Proteomes" id="UP000509704"/>
    </source>
</evidence>
<sequence>MNHAMAESRSYGSPIVMERIPVDEWPSDQADGMQEEIDDDAAYDDDYDTEYSSDEIDDIYESQLLDAQQQWDESIQQLNKVLNWVLLPIIGKFMGRRVAKTIWQRVMEQWWR</sequence>